<dbReference type="EMBL" id="CP001328">
    <property type="protein sequence ID" value="ACO65020.1"/>
    <property type="molecule type" value="Genomic_DNA"/>
</dbReference>
<feature type="compositionally biased region" description="Basic and acidic residues" evidence="1">
    <location>
        <begin position="52"/>
        <end position="62"/>
    </location>
</feature>
<feature type="region of interest" description="Disordered" evidence="1">
    <location>
        <begin position="42"/>
        <end position="62"/>
    </location>
</feature>
<organism evidence="3 4">
    <name type="scientific">Micromonas commoda (strain RCC299 / NOUM17 / CCMP2709)</name>
    <name type="common">Picoplanktonic green alga</name>
    <dbReference type="NCBI Taxonomy" id="296587"/>
    <lineage>
        <taxon>Eukaryota</taxon>
        <taxon>Viridiplantae</taxon>
        <taxon>Chlorophyta</taxon>
        <taxon>Mamiellophyceae</taxon>
        <taxon>Mamiellales</taxon>
        <taxon>Mamiellaceae</taxon>
        <taxon>Micromonas</taxon>
    </lineage>
</organism>
<dbReference type="InterPro" id="IPR022742">
    <property type="entry name" value="Hydrolase_4"/>
</dbReference>
<dbReference type="eggNOG" id="ENOG502SAT4">
    <property type="taxonomic scope" value="Eukaryota"/>
</dbReference>
<gene>
    <name evidence="3" type="ORF">MICPUN_101692</name>
</gene>
<dbReference type="Gene3D" id="3.40.50.1820">
    <property type="entry name" value="alpha/beta hydrolase"/>
    <property type="match status" value="1"/>
</dbReference>
<dbReference type="KEGG" id="mis:MICPUN_101692"/>
<dbReference type="OrthoDB" id="10267249at2759"/>
<dbReference type="Pfam" id="PF12146">
    <property type="entry name" value="Hydrolase_4"/>
    <property type="match status" value="1"/>
</dbReference>
<sequence>MSLAVSITTSVARIRARARTLGSARVARLPSRPVRGTFRVAASKDADGDDKPEEKKFKKNQTEFDSADDWIANWKQGNFPRAKGWKFGDKSDAGTGTFEEVVGQSGGDGDTDGSTTYQSEEEAEAEDRSNKYGGDPNDYVYVFAHNMMSPPEDSFACMYLRDVLGTYDVPLLTPNLAPAGCEFTVTSAVEALTSAVKEAEAANPDKPVRLIASSMGAYVAAVYASREENEGRIDRMMLLAPTFKPSAVLDSLTNELGVEFTEAFREDLGNHEEFPFVSCAAYVVHGYDDEAAPLDNSLTWVRDASVNMRTGATGKEGIEVGERRLLEVAGMGHGIENALPQIKSKLISFFKLPFVIPEGLE</sequence>
<evidence type="ECO:0000259" key="2">
    <source>
        <dbReference type="Pfam" id="PF12146"/>
    </source>
</evidence>
<dbReference type="InterPro" id="IPR029058">
    <property type="entry name" value="AB_hydrolase_fold"/>
</dbReference>
<reference evidence="3 4" key="1">
    <citation type="journal article" date="2009" name="Science">
        <title>Green evolution and dynamic adaptations revealed by genomes of the marine picoeukaryotes Micromonas.</title>
        <authorList>
            <person name="Worden A.Z."/>
            <person name="Lee J.H."/>
            <person name="Mock T."/>
            <person name="Rouze P."/>
            <person name="Simmons M.P."/>
            <person name="Aerts A.L."/>
            <person name="Allen A.E."/>
            <person name="Cuvelier M.L."/>
            <person name="Derelle E."/>
            <person name="Everett M.V."/>
            <person name="Foulon E."/>
            <person name="Grimwood J."/>
            <person name="Gundlach H."/>
            <person name="Henrissat B."/>
            <person name="Napoli C."/>
            <person name="McDonald S.M."/>
            <person name="Parker M.S."/>
            <person name="Rombauts S."/>
            <person name="Salamov A."/>
            <person name="Von Dassow P."/>
            <person name="Badger J.H."/>
            <person name="Coutinho P.M."/>
            <person name="Demir E."/>
            <person name="Dubchak I."/>
            <person name="Gentemann C."/>
            <person name="Eikrem W."/>
            <person name="Gready J.E."/>
            <person name="John U."/>
            <person name="Lanier W."/>
            <person name="Lindquist E.A."/>
            <person name="Lucas S."/>
            <person name="Mayer K.F."/>
            <person name="Moreau H."/>
            <person name="Not F."/>
            <person name="Otillar R."/>
            <person name="Panaud O."/>
            <person name="Pangilinan J."/>
            <person name="Paulsen I."/>
            <person name="Piegu B."/>
            <person name="Poliakov A."/>
            <person name="Robbens S."/>
            <person name="Schmutz J."/>
            <person name="Toulza E."/>
            <person name="Wyss T."/>
            <person name="Zelensky A."/>
            <person name="Zhou K."/>
            <person name="Armbrust E.V."/>
            <person name="Bhattacharya D."/>
            <person name="Goodenough U.W."/>
            <person name="Van de Peer Y."/>
            <person name="Grigoriev I.V."/>
        </authorList>
    </citation>
    <scope>NUCLEOTIDE SEQUENCE [LARGE SCALE GENOMIC DNA]</scope>
    <source>
        <strain evidence="4">RCC299 / NOUM17</strain>
    </source>
</reference>
<proteinExistence type="predicted"/>
<dbReference type="Proteomes" id="UP000002009">
    <property type="component" value="Chromosome 7"/>
</dbReference>
<feature type="domain" description="Serine aminopeptidase S33" evidence="2">
    <location>
        <begin position="187"/>
        <end position="248"/>
    </location>
</feature>
<evidence type="ECO:0000256" key="1">
    <source>
        <dbReference type="SAM" id="MobiDB-lite"/>
    </source>
</evidence>
<evidence type="ECO:0000313" key="3">
    <source>
        <dbReference type="EMBL" id="ACO65020.1"/>
    </source>
</evidence>
<dbReference type="RefSeq" id="XP_002503762.1">
    <property type="nucleotide sequence ID" value="XM_002503716.1"/>
</dbReference>
<dbReference type="InParanoid" id="C1EBF0"/>
<evidence type="ECO:0000313" key="4">
    <source>
        <dbReference type="Proteomes" id="UP000002009"/>
    </source>
</evidence>
<dbReference type="SUPFAM" id="SSF53474">
    <property type="entry name" value="alpha/beta-Hydrolases"/>
    <property type="match status" value="1"/>
</dbReference>
<feature type="region of interest" description="Disordered" evidence="1">
    <location>
        <begin position="96"/>
        <end position="132"/>
    </location>
</feature>
<dbReference type="OMA" id="DDWIANW"/>
<name>C1EBF0_MICCC</name>
<dbReference type="GeneID" id="8245403"/>
<keyword evidence="4" id="KW-1185">Reference proteome</keyword>
<accession>C1EBF0</accession>
<protein>
    <recommendedName>
        <fullName evidence="2">Serine aminopeptidase S33 domain-containing protein</fullName>
    </recommendedName>
</protein>
<dbReference type="AlphaFoldDB" id="C1EBF0"/>